<dbReference type="AlphaFoldDB" id="A0AA38FJY8"/>
<sequence length="185" mass="20536">MIKRQFYRADHADNDNASDDSSSSSEADSVEPHEEELEEEAEAPVESSPESGYQSEDGSDGGGDFNVAEESGYQSEDGSDSGEELNTAEGKIQSDDNEETESLQDRLKQNRSIDLVKDRVNRAIESAQSKHSNQWAEAVDETERDRGLHDLDDCVIQCKSVFRCKLCPRIICLSVDSINMHVDSK</sequence>
<evidence type="ECO:0000313" key="3">
    <source>
        <dbReference type="Proteomes" id="UP000824469"/>
    </source>
</evidence>
<feature type="non-terminal residue" evidence="2">
    <location>
        <position position="1"/>
    </location>
</feature>
<keyword evidence="3" id="KW-1185">Reference proteome</keyword>
<evidence type="ECO:0000256" key="1">
    <source>
        <dbReference type="SAM" id="MobiDB-lite"/>
    </source>
</evidence>
<dbReference type="EMBL" id="JAHRHJ020000008">
    <property type="protein sequence ID" value="KAH9305469.1"/>
    <property type="molecule type" value="Genomic_DNA"/>
</dbReference>
<proteinExistence type="predicted"/>
<accession>A0AA38FJY8</accession>
<organism evidence="2 3">
    <name type="scientific">Taxus chinensis</name>
    <name type="common">Chinese yew</name>
    <name type="synonym">Taxus wallichiana var. chinensis</name>
    <dbReference type="NCBI Taxonomy" id="29808"/>
    <lineage>
        <taxon>Eukaryota</taxon>
        <taxon>Viridiplantae</taxon>
        <taxon>Streptophyta</taxon>
        <taxon>Embryophyta</taxon>
        <taxon>Tracheophyta</taxon>
        <taxon>Spermatophyta</taxon>
        <taxon>Pinopsida</taxon>
        <taxon>Pinidae</taxon>
        <taxon>Conifers II</taxon>
        <taxon>Cupressales</taxon>
        <taxon>Taxaceae</taxon>
        <taxon>Taxus</taxon>
    </lineage>
</organism>
<dbReference type="PANTHER" id="PTHR36332">
    <property type="entry name" value="STRESS RESPONSE PROTEIN"/>
    <property type="match status" value="1"/>
</dbReference>
<dbReference type="PANTHER" id="PTHR36332:SF1">
    <property type="entry name" value="STRESS RESPONSE PROTEIN"/>
    <property type="match status" value="1"/>
</dbReference>
<dbReference type="Proteomes" id="UP000824469">
    <property type="component" value="Unassembled WGS sequence"/>
</dbReference>
<name>A0AA38FJY8_TAXCH</name>
<feature type="region of interest" description="Disordered" evidence="1">
    <location>
        <begin position="1"/>
        <end position="111"/>
    </location>
</feature>
<gene>
    <name evidence="2" type="ORF">KI387_009873</name>
</gene>
<evidence type="ECO:0000313" key="2">
    <source>
        <dbReference type="EMBL" id="KAH9305469.1"/>
    </source>
</evidence>
<dbReference type="OMA" id="WPASSHE"/>
<protein>
    <submittedName>
        <fullName evidence="2">Uncharacterized protein</fullName>
    </submittedName>
</protein>
<reference evidence="2 3" key="1">
    <citation type="journal article" date="2021" name="Nat. Plants">
        <title>The Taxus genome provides insights into paclitaxel biosynthesis.</title>
        <authorList>
            <person name="Xiong X."/>
            <person name="Gou J."/>
            <person name="Liao Q."/>
            <person name="Li Y."/>
            <person name="Zhou Q."/>
            <person name="Bi G."/>
            <person name="Li C."/>
            <person name="Du R."/>
            <person name="Wang X."/>
            <person name="Sun T."/>
            <person name="Guo L."/>
            <person name="Liang H."/>
            <person name="Lu P."/>
            <person name="Wu Y."/>
            <person name="Zhang Z."/>
            <person name="Ro D.K."/>
            <person name="Shang Y."/>
            <person name="Huang S."/>
            <person name="Yan J."/>
        </authorList>
    </citation>
    <scope>NUCLEOTIDE SEQUENCE [LARGE SCALE GENOMIC DNA]</scope>
    <source>
        <strain evidence="2">Ta-2019</strain>
    </source>
</reference>
<feature type="compositionally biased region" description="Acidic residues" evidence="1">
    <location>
        <begin position="33"/>
        <end position="43"/>
    </location>
</feature>
<comment type="caution">
    <text evidence="2">The sequence shown here is derived from an EMBL/GenBank/DDBJ whole genome shotgun (WGS) entry which is preliminary data.</text>
</comment>